<dbReference type="EMBL" id="JARAKH010000032">
    <property type="protein sequence ID" value="KAK8385781.1"/>
    <property type="molecule type" value="Genomic_DNA"/>
</dbReference>
<reference evidence="3 4" key="1">
    <citation type="submission" date="2023-03" db="EMBL/GenBank/DDBJ databases">
        <title>High-quality genome of Scylla paramamosain provides insights in environmental adaptation.</title>
        <authorList>
            <person name="Zhang L."/>
        </authorList>
    </citation>
    <scope>NUCLEOTIDE SEQUENCE [LARGE SCALE GENOMIC DNA]</scope>
    <source>
        <strain evidence="3">LZ_2023a</strain>
        <tissue evidence="3">Muscle</tissue>
    </source>
</reference>
<dbReference type="InterPro" id="IPR036719">
    <property type="entry name" value="Neuro-gated_channel_TM_sf"/>
</dbReference>
<feature type="transmembrane region" description="Helical" evidence="1">
    <location>
        <begin position="71"/>
        <end position="91"/>
    </location>
</feature>
<feature type="transmembrane region" description="Helical" evidence="1">
    <location>
        <begin position="39"/>
        <end position="59"/>
    </location>
</feature>
<organism evidence="3 4">
    <name type="scientific">Scylla paramamosain</name>
    <name type="common">Mud crab</name>
    <dbReference type="NCBI Taxonomy" id="85552"/>
    <lineage>
        <taxon>Eukaryota</taxon>
        <taxon>Metazoa</taxon>
        <taxon>Ecdysozoa</taxon>
        <taxon>Arthropoda</taxon>
        <taxon>Crustacea</taxon>
        <taxon>Multicrustacea</taxon>
        <taxon>Malacostraca</taxon>
        <taxon>Eumalacostraca</taxon>
        <taxon>Eucarida</taxon>
        <taxon>Decapoda</taxon>
        <taxon>Pleocyemata</taxon>
        <taxon>Brachyura</taxon>
        <taxon>Eubrachyura</taxon>
        <taxon>Portunoidea</taxon>
        <taxon>Portunidae</taxon>
        <taxon>Portuninae</taxon>
        <taxon>Scylla</taxon>
    </lineage>
</organism>
<comment type="caution">
    <text evidence="3">The sequence shown here is derived from an EMBL/GenBank/DDBJ whole genome shotgun (WGS) entry which is preliminary data.</text>
</comment>
<proteinExistence type="predicted"/>
<dbReference type="SUPFAM" id="SSF90112">
    <property type="entry name" value="Neurotransmitter-gated ion-channel transmembrane pore"/>
    <property type="match status" value="1"/>
</dbReference>
<dbReference type="GO" id="GO:0006811">
    <property type="term" value="P:monoatomic ion transport"/>
    <property type="evidence" value="ECO:0007669"/>
    <property type="project" value="InterPro"/>
</dbReference>
<evidence type="ECO:0000256" key="1">
    <source>
        <dbReference type="SAM" id="Phobius"/>
    </source>
</evidence>
<protein>
    <recommendedName>
        <fullName evidence="2">Neurotransmitter-gated ion-channel transmembrane domain-containing protein</fullName>
    </recommendedName>
</protein>
<evidence type="ECO:0000313" key="4">
    <source>
        <dbReference type="Proteomes" id="UP001487740"/>
    </source>
</evidence>
<feature type="transmembrane region" description="Helical" evidence="1">
    <location>
        <begin position="172"/>
        <end position="190"/>
    </location>
</feature>
<dbReference type="Gene3D" id="1.20.58.390">
    <property type="entry name" value="Neurotransmitter-gated ion-channel transmembrane domain"/>
    <property type="match status" value="1"/>
</dbReference>
<dbReference type="InterPro" id="IPR006029">
    <property type="entry name" value="Neurotrans-gated_channel_TM"/>
</dbReference>
<keyword evidence="1" id="KW-0472">Membrane</keyword>
<dbReference type="Proteomes" id="UP001487740">
    <property type="component" value="Unassembled WGS sequence"/>
</dbReference>
<dbReference type="Pfam" id="PF02932">
    <property type="entry name" value="Neur_chan_memb"/>
    <property type="match status" value="1"/>
</dbReference>
<accession>A0AAW0TEP7</accession>
<evidence type="ECO:0000259" key="2">
    <source>
        <dbReference type="Pfam" id="PF02932"/>
    </source>
</evidence>
<feature type="domain" description="Neurotransmitter-gated ion-channel transmembrane" evidence="2">
    <location>
        <begin position="44"/>
        <end position="121"/>
    </location>
</feature>
<sequence>MDTCKQFLEEYDVKQCRLLYCNSTNNFTIQVTLLRRQEYYTFSTYLPSVLLLAIGYGTLHLPADFFNERGTMSLTTLLVFISLYTQMSASLPKTSYMKHIDMWYVFSLSYLSLIITIHLATCSTALSTRVKKVAPSPPCSRPLGMAVVSDTLSGSSDCPNTSSTWDVLILKISRVAFAVTAVMFAFYYFINV</sequence>
<dbReference type="InterPro" id="IPR038050">
    <property type="entry name" value="Neuro_actylchol_rec"/>
</dbReference>
<dbReference type="AlphaFoldDB" id="A0AAW0TEP7"/>
<keyword evidence="1" id="KW-1133">Transmembrane helix</keyword>
<evidence type="ECO:0000313" key="3">
    <source>
        <dbReference type="EMBL" id="KAK8385781.1"/>
    </source>
</evidence>
<dbReference type="GO" id="GO:0016020">
    <property type="term" value="C:membrane"/>
    <property type="evidence" value="ECO:0007669"/>
    <property type="project" value="InterPro"/>
</dbReference>
<keyword evidence="1" id="KW-0812">Transmembrane</keyword>
<name>A0AAW0TEP7_SCYPA</name>
<feature type="transmembrane region" description="Helical" evidence="1">
    <location>
        <begin position="103"/>
        <end position="126"/>
    </location>
</feature>
<keyword evidence="4" id="KW-1185">Reference proteome</keyword>
<gene>
    <name evidence="3" type="ORF">O3P69_016509</name>
</gene>